<gene>
    <name evidence="1" type="ORF">QBC33DRAFT_529141</name>
</gene>
<dbReference type="EMBL" id="MU839001">
    <property type="protein sequence ID" value="KAK1769797.1"/>
    <property type="molecule type" value="Genomic_DNA"/>
</dbReference>
<name>A0AAJ0FJD9_9PEZI</name>
<dbReference type="AlphaFoldDB" id="A0AAJ0FJD9"/>
<reference evidence="1" key="1">
    <citation type="submission" date="2023-06" db="EMBL/GenBank/DDBJ databases">
        <title>Genome-scale phylogeny and comparative genomics of the fungal order Sordariales.</title>
        <authorList>
            <consortium name="Lawrence Berkeley National Laboratory"/>
            <person name="Hensen N."/>
            <person name="Bonometti L."/>
            <person name="Westerberg I."/>
            <person name="Brannstrom I.O."/>
            <person name="Guillou S."/>
            <person name="Cros-Aarteil S."/>
            <person name="Calhoun S."/>
            <person name="Haridas S."/>
            <person name="Kuo A."/>
            <person name="Mondo S."/>
            <person name="Pangilinan J."/>
            <person name="Riley R."/>
            <person name="Labutti K."/>
            <person name="Andreopoulos B."/>
            <person name="Lipzen A."/>
            <person name="Chen C."/>
            <person name="Yanf M."/>
            <person name="Daum C."/>
            <person name="Ng V."/>
            <person name="Clum A."/>
            <person name="Steindorff A."/>
            <person name="Ohm R."/>
            <person name="Martin F."/>
            <person name="Silar P."/>
            <person name="Natvig D."/>
            <person name="Lalanne C."/>
            <person name="Gautier V."/>
            <person name="Ament-Velasquez S.L."/>
            <person name="Kruys A."/>
            <person name="Hutchinson M.I."/>
            <person name="Powell A.J."/>
            <person name="Barry K."/>
            <person name="Miller A.N."/>
            <person name="Grigoriev I.V."/>
            <person name="Debuchy R."/>
            <person name="Gladieux P."/>
            <person name="Thoren M.H."/>
            <person name="Johannesson H."/>
        </authorList>
    </citation>
    <scope>NUCLEOTIDE SEQUENCE</scope>
    <source>
        <strain evidence="1">8032-3</strain>
    </source>
</reference>
<evidence type="ECO:0000313" key="1">
    <source>
        <dbReference type="EMBL" id="KAK1769797.1"/>
    </source>
</evidence>
<dbReference type="GeneID" id="85310309"/>
<accession>A0AAJ0FJD9</accession>
<evidence type="ECO:0000313" key="2">
    <source>
        <dbReference type="Proteomes" id="UP001244011"/>
    </source>
</evidence>
<organism evidence="1 2">
    <name type="scientific">Phialemonium atrogriseum</name>
    <dbReference type="NCBI Taxonomy" id="1093897"/>
    <lineage>
        <taxon>Eukaryota</taxon>
        <taxon>Fungi</taxon>
        <taxon>Dikarya</taxon>
        <taxon>Ascomycota</taxon>
        <taxon>Pezizomycotina</taxon>
        <taxon>Sordariomycetes</taxon>
        <taxon>Sordariomycetidae</taxon>
        <taxon>Cephalothecales</taxon>
        <taxon>Cephalothecaceae</taxon>
        <taxon>Phialemonium</taxon>
    </lineage>
</organism>
<proteinExistence type="predicted"/>
<dbReference type="RefSeq" id="XP_060286010.1">
    <property type="nucleotide sequence ID" value="XM_060427122.1"/>
</dbReference>
<comment type="caution">
    <text evidence="1">The sequence shown here is derived from an EMBL/GenBank/DDBJ whole genome shotgun (WGS) entry which is preliminary data.</text>
</comment>
<keyword evidence="2" id="KW-1185">Reference proteome</keyword>
<sequence length="72" mass="8530">MILSHIRIYSLHLLLLLWFSFQRGYFNRYLLRCVVRVVDFQLLEPSSSVLPTSLALLRNSLYVGQPCFLWRG</sequence>
<dbReference type="Proteomes" id="UP001244011">
    <property type="component" value="Unassembled WGS sequence"/>
</dbReference>
<protein>
    <submittedName>
        <fullName evidence="1">Uncharacterized protein</fullName>
    </submittedName>
</protein>